<dbReference type="NCBIfam" id="NF011470">
    <property type="entry name" value="PRK14887.1"/>
    <property type="match status" value="1"/>
</dbReference>
<name>A0A6B0TGB5_9EURY</name>
<proteinExistence type="inferred from homology"/>
<evidence type="ECO:0000256" key="1">
    <source>
        <dbReference type="ARBA" id="ARBA00007073"/>
    </source>
</evidence>
<dbReference type="InterPro" id="IPR015419">
    <property type="entry name" value="CTAG/Pcc1"/>
</dbReference>
<dbReference type="Proteomes" id="UP000466535">
    <property type="component" value="Unassembled WGS sequence"/>
</dbReference>
<evidence type="ECO:0000313" key="3">
    <source>
        <dbReference type="Proteomes" id="UP000466535"/>
    </source>
</evidence>
<protein>
    <submittedName>
        <fullName evidence="2">KEOPS complex Pcc1-like subunit</fullName>
    </submittedName>
</protein>
<gene>
    <name evidence="2" type="ORF">GRX03_11475</name>
</gene>
<dbReference type="EMBL" id="WUUT01000004">
    <property type="protein sequence ID" value="MXR52219.1"/>
    <property type="molecule type" value="Genomic_DNA"/>
</dbReference>
<dbReference type="Pfam" id="PF09341">
    <property type="entry name" value="Pcc1"/>
    <property type="match status" value="1"/>
</dbReference>
<reference evidence="2 3" key="1">
    <citation type="submission" date="2019-12" db="EMBL/GenBank/DDBJ databases">
        <title>Isolation and characterization of three novel carbon monoxide-oxidizing members of Halobacteria from salione crusts and soils.</title>
        <authorList>
            <person name="Myers M.R."/>
            <person name="King G.M."/>
        </authorList>
    </citation>
    <scope>NUCLEOTIDE SEQUENCE [LARGE SCALE GENOMIC DNA]</scope>
    <source>
        <strain evidence="2 3">WSH3</strain>
    </source>
</reference>
<evidence type="ECO:0000313" key="2">
    <source>
        <dbReference type="EMBL" id="MXR52219.1"/>
    </source>
</evidence>
<organism evidence="2 3">
    <name type="scientific">Halovenus carboxidivorans</name>
    <dbReference type="NCBI Taxonomy" id="2692199"/>
    <lineage>
        <taxon>Archaea</taxon>
        <taxon>Methanobacteriati</taxon>
        <taxon>Methanobacteriota</taxon>
        <taxon>Stenosarchaea group</taxon>
        <taxon>Halobacteria</taxon>
        <taxon>Halobacteriales</taxon>
        <taxon>Haloarculaceae</taxon>
        <taxon>Halovenus</taxon>
    </lineage>
</organism>
<dbReference type="RefSeq" id="WP_159764348.1">
    <property type="nucleotide sequence ID" value="NZ_WUUT01000004.1"/>
</dbReference>
<dbReference type="AlphaFoldDB" id="A0A6B0TGB5"/>
<dbReference type="OrthoDB" id="107316at2157"/>
<accession>A0A6B0TGB5</accession>
<comment type="similarity">
    <text evidence="1">Belongs to the CTAG/PCC1 family.</text>
</comment>
<sequence>MTGRFARIETDHGDAETAVAVAQALAPDNTAEMETSVDGSTVVTTIDRESTGGLQSTLDDYVVNLQVAEQLTTTDGDTSTTTTNT</sequence>
<keyword evidence="3" id="KW-1185">Reference proteome</keyword>
<comment type="caution">
    <text evidence="2">The sequence shown here is derived from an EMBL/GenBank/DDBJ whole genome shotgun (WGS) entry which is preliminary data.</text>
</comment>